<evidence type="ECO:0000313" key="8">
    <source>
        <dbReference type="Proteomes" id="UP000012019"/>
    </source>
</evidence>
<dbReference type="GO" id="GO:0046872">
    <property type="term" value="F:metal ion binding"/>
    <property type="evidence" value="ECO:0007669"/>
    <property type="project" value="UniProtKB-KW"/>
</dbReference>
<dbReference type="RefSeq" id="WP_009727128.1">
    <property type="nucleotide sequence ID" value="NZ_APHR01000059.1"/>
</dbReference>
<reference evidence="7 8" key="1">
    <citation type="journal article" date="2013" name="Genome Announc.">
        <title>Draft Genome Sequence of Methylophaga lonarensis MPLT, a Haloalkaliphilic (Non-Methane-Utilizing) Methylotroph.</title>
        <authorList>
            <person name="Shetty S.A."/>
            <person name="Marathe N.P."/>
            <person name="Munot H."/>
            <person name="Antony C.P."/>
            <person name="Dhotre D.P."/>
            <person name="Murrell J.C."/>
            <person name="Shouche Y.S."/>
        </authorList>
    </citation>
    <scope>NUCLEOTIDE SEQUENCE [LARGE SCALE GENOMIC DNA]</scope>
    <source>
        <strain evidence="7 8">MPL</strain>
    </source>
</reference>
<evidence type="ECO:0000256" key="3">
    <source>
        <dbReference type="ARBA" id="ARBA00023004"/>
    </source>
</evidence>
<dbReference type="EMBL" id="APHR01000059">
    <property type="protein sequence ID" value="EMR12322.1"/>
    <property type="molecule type" value="Genomic_DNA"/>
</dbReference>
<dbReference type="Proteomes" id="UP000012019">
    <property type="component" value="Unassembled WGS sequence"/>
</dbReference>
<dbReference type="Pfam" id="PF13442">
    <property type="entry name" value="Cytochrome_CBB3"/>
    <property type="match status" value="1"/>
</dbReference>
<evidence type="ECO:0000256" key="5">
    <source>
        <dbReference type="SAM" id="SignalP"/>
    </source>
</evidence>
<accession>M7NYL8</accession>
<dbReference type="GO" id="GO:0020037">
    <property type="term" value="F:heme binding"/>
    <property type="evidence" value="ECO:0007669"/>
    <property type="project" value="InterPro"/>
</dbReference>
<keyword evidence="8" id="KW-1185">Reference proteome</keyword>
<keyword evidence="1 4" id="KW-0349">Heme</keyword>
<dbReference type="InterPro" id="IPR036909">
    <property type="entry name" value="Cyt_c-like_dom_sf"/>
</dbReference>
<evidence type="ECO:0000259" key="6">
    <source>
        <dbReference type="PROSITE" id="PS51007"/>
    </source>
</evidence>
<dbReference type="PATRIC" id="fig|1286106.3.peg.2169"/>
<dbReference type="GO" id="GO:0009055">
    <property type="term" value="F:electron transfer activity"/>
    <property type="evidence" value="ECO:0007669"/>
    <property type="project" value="InterPro"/>
</dbReference>
<dbReference type="STRING" id="1286106.MPL1_10838"/>
<dbReference type="AlphaFoldDB" id="M7NYL8"/>
<protein>
    <submittedName>
        <fullName evidence="7">Cytochrome c</fullName>
    </submittedName>
</protein>
<gene>
    <name evidence="7" type="ORF">MPL1_10838</name>
</gene>
<dbReference type="eggNOG" id="COG2010">
    <property type="taxonomic scope" value="Bacteria"/>
</dbReference>
<evidence type="ECO:0000256" key="1">
    <source>
        <dbReference type="ARBA" id="ARBA00022617"/>
    </source>
</evidence>
<feature type="domain" description="Cytochrome c" evidence="6">
    <location>
        <begin position="34"/>
        <end position="114"/>
    </location>
</feature>
<organism evidence="7 8">
    <name type="scientific">Methylophaga lonarensis MPL</name>
    <dbReference type="NCBI Taxonomy" id="1286106"/>
    <lineage>
        <taxon>Bacteria</taxon>
        <taxon>Pseudomonadati</taxon>
        <taxon>Pseudomonadota</taxon>
        <taxon>Gammaproteobacteria</taxon>
        <taxon>Thiotrichales</taxon>
        <taxon>Piscirickettsiaceae</taxon>
        <taxon>Methylophaga</taxon>
    </lineage>
</organism>
<proteinExistence type="predicted"/>
<dbReference type="PROSITE" id="PS51007">
    <property type="entry name" value="CYTC"/>
    <property type="match status" value="1"/>
</dbReference>
<dbReference type="SUPFAM" id="SSF46626">
    <property type="entry name" value="Cytochrome c"/>
    <property type="match status" value="1"/>
</dbReference>
<evidence type="ECO:0000256" key="2">
    <source>
        <dbReference type="ARBA" id="ARBA00022723"/>
    </source>
</evidence>
<evidence type="ECO:0000313" key="7">
    <source>
        <dbReference type="EMBL" id="EMR12322.1"/>
    </source>
</evidence>
<dbReference type="InterPro" id="IPR009056">
    <property type="entry name" value="Cyt_c-like_dom"/>
</dbReference>
<sequence length="127" mass="14094">MKLTSLIIALGLLAAPPVHANQPYIVMDGYRVDSQTYNGFRLFRNWCARCHGTFAQGLAGPSLAENLNRIGKMQFMEIVENGKTGQYGVMPAWSSNTQVMAGREDIYRYLKARADGVLGEVRPELAQ</sequence>
<dbReference type="Gene3D" id="1.10.760.10">
    <property type="entry name" value="Cytochrome c-like domain"/>
    <property type="match status" value="1"/>
</dbReference>
<dbReference type="OrthoDB" id="5567444at2"/>
<comment type="caution">
    <text evidence="7">The sequence shown here is derived from an EMBL/GenBank/DDBJ whole genome shotgun (WGS) entry which is preliminary data.</text>
</comment>
<feature type="signal peptide" evidence="5">
    <location>
        <begin position="1"/>
        <end position="20"/>
    </location>
</feature>
<name>M7NYL8_9GAMM</name>
<keyword evidence="3 4" id="KW-0408">Iron</keyword>
<evidence type="ECO:0000256" key="4">
    <source>
        <dbReference type="PROSITE-ProRule" id="PRU00433"/>
    </source>
</evidence>
<feature type="chain" id="PRO_5004082473" evidence="5">
    <location>
        <begin position="21"/>
        <end position="127"/>
    </location>
</feature>
<keyword evidence="2 4" id="KW-0479">Metal-binding</keyword>
<keyword evidence="5" id="KW-0732">Signal</keyword>